<gene>
    <name evidence="2" type="ORF">CMV30_09350</name>
</gene>
<keyword evidence="3" id="KW-1185">Reference proteome</keyword>
<dbReference type="InterPro" id="IPR014710">
    <property type="entry name" value="RmlC-like_jellyroll"/>
</dbReference>
<dbReference type="KEGG" id="vbh:CMV30_09350"/>
<dbReference type="RefSeq" id="WP_096057700.1">
    <property type="nucleotide sequence ID" value="NZ_CP023344.1"/>
</dbReference>
<dbReference type="AlphaFoldDB" id="A0A290QNT2"/>
<protein>
    <submittedName>
        <fullName evidence="2">Cupin</fullName>
    </submittedName>
</protein>
<sequence>MPADPQASALILPPGAGRVYECGPMRAVFKADETETSARYSASEWTVAPHSPGSGPHSHEENDELFLITEGTLAMRVGDNWVNAPRGTFLRIPAGVVHDFENRTASPATLFNVFIPGGFERMMPDIVAWFASQPNAGKTSAAP</sequence>
<dbReference type="SUPFAM" id="SSF51182">
    <property type="entry name" value="RmlC-like cupins"/>
    <property type="match status" value="1"/>
</dbReference>
<dbReference type="InterPro" id="IPR013096">
    <property type="entry name" value="Cupin_2"/>
</dbReference>
<dbReference type="OrthoDB" id="9794183at2"/>
<feature type="domain" description="Cupin type-2" evidence="1">
    <location>
        <begin position="44"/>
        <end position="114"/>
    </location>
</feature>
<organism evidence="2 3">
    <name type="scientific">Nibricoccus aquaticus</name>
    <dbReference type="NCBI Taxonomy" id="2576891"/>
    <lineage>
        <taxon>Bacteria</taxon>
        <taxon>Pseudomonadati</taxon>
        <taxon>Verrucomicrobiota</taxon>
        <taxon>Opitutia</taxon>
        <taxon>Opitutales</taxon>
        <taxon>Opitutaceae</taxon>
        <taxon>Nibricoccus</taxon>
    </lineage>
</organism>
<accession>A0A290QNT2</accession>
<evidence type="ECO:0000259" key="1">
    <source>
        <dbReference type="Pfam" id="PF07883"/>
    </source>
</evidence>
<dbReference type="EMBL" id="CP023344">
    <property type="protein sequence ID" value="ATC66072.1"/>
    <property type="molecule type" value="Genomic_DNA"/>
</dbReference>
<name>A0A290QNT2_9BACT</name>
<proteinExistence type="predicted"/>
<dbReference type="InterPro" id="IPR053146">
    <property type="entry name" value="QDO-like"/>
</dbReference>
<reference evidence="2 3" key="1">
    <citation type="submission" date="2017-09" db="EMBL/GenBank/DDBJ databases">
        <title>Complete genome sequence of Verrucomicrobial strain HZ-65, isolated from freshwater.</title>
        <authorList>
            <person name="Choi A."/>
        </authorList>
    </citation>
    <scope>NUCLEOTIDE SEQUENCE [LARGE SCALE GENOMIC DNA]</scope>
    <source>
        <strain evidence="2 3">HZ-65</strain>
    </source>
</reference>
<dbReference type="InterPro" id="IPR011051">
    <property type="entry name" value="RmlC_Cupin_sf"/>
</dbReference>
<dbReference type="Proteomes" id="UP000217265">
    <property type="component" value="Chromosome"/>
</dbReference>
<dbReference type="PANTHER" id="PTHR36440">
    <property type="entry name" value="PUTATIVE (AFU_ORTHOLOGUE AFUA_8G07350)-RELATED"/>
    <property type="match status" value="1"/>
</dbReference>
<evidence type="ECO:0000313" key="3">
    <source>
        <dbReference type="Proteomes" id="UP000217265"/>
    </source>
</evidence>
<dbReference type="Gene3D" id="2.60.120.10">
    <property type="entry name" value="Jelly Rolls"/>
    <property type="match status" value="1"/>
</dbReference>
<dbReference type="Pfam" id="PF07883">
    <property type="entry name" value="Cupin_2"/>
    <property type="match status" value="1"/>
</dbReference>
<evidence type="ECO:0000313" key="2">
    <source>
        <dbReference type="EMBL" id="ATC66072.1"/>
    </source>
</evidence>
<dbReference type="PANTHER" id="PTHR36440:SF1">
    <property type="entry name" value="PUTATIVE (AFU_ORTHOLOGUE AFUA_8G07350)-RELATED"/>
    <property type="match status" value="1"/>
</dbReference>